<comment type="subcellular location">
    <subcellularLocation>
        <location evidence="5">Cell membrane</location>
        <topology evidence="5">Multi-pass membrane protein</topology>
    </subcellularLocation>
    <subcellularLocation>
        <location evidence="1">Membrane</location>
        <topology evidence="1">Multi-pass membrane protein</topology>
    </subcellularLocation>
</comment>
<feature type="domain" description="ABC transmembrane type-2" evidence="6">
    <location>
        <begin position="26"/>
        <end position="259"/>
    </location>
</feature>
<dbReference type="OrthoDB" id="9774717at2"/>
<dbReference type="Pfam" id="PF01061">
    <property type="entry name" value="ABC2_membrane"/>
    <property type="match status" value="1"/>
</dbReference>
<feature type="transmembrane region" description="Helical" evidence="5">
    <location>
        <begin position="103"/>
        <end position="128"/>
    </location>
</feature>
<evidence type="ECO:0000259" key="6">
    <source>
        <dbReference type="PROSITE" id="PS51012"/>
    </source>
</evidence>
<dbReference type="InterPro" id="IPR047817">
    <property type="entry name" value="ABC2_TM_bact-type"/>
</dbReference>
<dbReference type="GO" id="GO:0005886">
    <property type="term" value="C:plasma membrane"/>
    <property type="evidence" value="ECO:0007669"/>
    <property type="project" value="UniProtKB-SubCell"/>
</dbReference>
<dbReference type="Proteomes" id="UP000004793">
    <property type="component" value="Chromosome"/>
</dbReference>
<dbReference type="PANTHER" id="PTHR43229:SF2">
    <property type="entry name" value="NODULATION PROTEIN J"/>
    <property type="match status" value="1"/>
</dbReference>
<dbReference type="GO" id="GO:0140359">
    <property type="term" value="F:ABC-type transporter activity"/>
    <property type="evidence" value="ECO:0007669"/>
    <property type="project" value="InterPro"/>
</dbReference>
<feature type="transmembrane region" description="Helical" evidence="5">
    <location>
        <begin position="173"/>
        <end position="192"/>
    </location>
</feature>
<evidence type="ECO:0000256" key="2">
    <source>
        <dbReference type="ARBA" id="ARBA00022692"/>
    </source>
</evidence>
<keyword evidence="5" id="KW-0813">Transport</keyword>
<feature type="transmembrane region" description="Helical" evidence="5">
    <location>
        <begin position="27"/>
        <end position="49"/>
    </location>
</feature>
<keyword evidence="2 5" id="KW-0812">Transmembrane</keyword>
<proteinExistence type="inferred from homology"/>
<keyword evidence="8" id="KW-1185">Reference proteome</keyword>
<reference evidence="7 8" key="1">
    <citation type="submission" date="2011-01" db="EMBL/GenBank/DDBJ databases">
        <title>Whole genome sequence of Caldisericum exile AZM16c01.</title>
        <authorList>
            <person name="Narita-Yamada S."/>
            <person name="Kawakoshi A."/>
            <person name="Nakamura S."/>
            <person name="Sasagawa M."/>
            <person name="Fukada J."/>
            <person name="Sekine M."/>
            <person name="Kato Y."/>
            <person name="Fukai R."/>
            <person name="Sasaki K."/>
            <person name="Hanamaki A."/>
            <person name="Narita H."/>
            <person name="Konno Y."/>
            <person name="Mori K."/>
            <person name="Yamazaki S."/>
            <person name="Suzuki K."/>
            <person name="Fujita N."/>
        </authorList>
    </citation>
    <scope>NUCLEOTIDE SEQUENCE [LARGE SCALE GENOMIC DNA]</scope>
    <source>
        <strain evidence="8">DSM 21853 / NBRC 104410 / AZM16c01</strain>
    </source>
</reference>
<feature type="transmembrane region" description="Helical" evidence="5">
    <location>
        <begin position="240"/>
        <end position="260"/>
    </location>
</feature>
<dbReference type="EMBL" id="AP012051">
    <property type="protein sequence ID" value="BAL80358.1"/>
    <property type="molecule type" value="Genomic_DNA"/>
</dbReference>
<dbReference type="AlphaFoldDB" id="A0A7U6JED9"/>
<evidence type="ECO:0000256" key="3">
    <source>
        <dbReference type="ARBA" id="ARBA00022989"/>
    </source>
</evidence>
<sequence>MAVIRGLLAAIYIGIQIESNWTKKWLYALYILLFSFSTTLPVIIIYGFLGGGFDKDIFRFAFVGSLFYFVFSSIFFNTSFTVIDDREHYRMLKYIIVSKTNYIIYALGRALGYVLLQISSSAIVLVLFIPIFKVSLSVNFLLLIFSVITGFVGSFGIALMFASYYLLSVREETSLMDILFGALFLISGAMFPPTILPKFGYIISLYFPLSSAIELGRYALFGKHLTAFFSGYSTSALVSFAFLVNILYFVLGLILLNFALKSAIKKGYIDITTAF</sequence>
<evidence type="ECO:0000313" key="7">
    <source>
        <dbReference type="EMBL" id="BAL80358.1"/>
    </source>
</evidence>
<evidence type="ECO:0000256" key="1">
    <source>
        <dbReference type="ARBA" id="ARBA00004141"/>
    </source>
</evidence>
<feature type="transmembrane region" description="Helical" evidence="5">
    <location>
        <begin position="140"/>
        <end position="167"/>
    </location>
</feature>
<evidence type="ECO:0000313" key="8">
    <source>
        <dbReference type="Proteomes" id="UP000004793"/>
    </source>
</evidence>
<keyword evidence="3 5" id="KW-1133">Transmembrane helix</keyword>
<dbReference type="InterPro" id="IPR013525">
    <property type="entry name" value="ABC2_TM"/>
</dbReference>
<keyword evidence="4 5" id="KW-0472">Membrane</keyword>
<dbReference type="RefSeq" id="WP_014452765.1">
    <property type="nucleotide sequence ID" value="NC_017096.1"/>
</dbReference>
<dbReference type="KEGG" id="cex:CSE_02320"/>
<dbReference type="PANTHER" id="PTHR43229">
    <property type="entry name" value="NODULATION PROTEIN J"/>
    <property type="match status" value="1"/>
</dbReference>
<keyword evidence="5" id="KW-1003">Cell membrane</keyword>
<gene>
    <name evidence="7" type="ordered locus">CSE_02320</name>
</gene>
<comment type="similarity">
    <text evidence="5">Belongs to the ABC-2 integral membrane protein family.</text>
</comment>
<dbReference type="InterPro" id="IPR051784">
    <property type="entry name" value="Nod_factor_ABC_transporter"/>
</dbReference>
<name>A0A7U6JED9_CALEA</name>
<evidence type="ECO:0000256" key="4">
    <source>
        <dbReference type="ARBA" id="ARBA00023136"/>
    </source>
</evidence>
<feature type="transmembrane region" description="Helical" evidence="5">
    <location>
        <begin position="61"/>
        <end position="83"/>
    </location>
</feature>
<dbReference type="PROSITE" id="PS51012">
    <property type="entry name" value="ABC_TM2"/>
    <property type="match status" value="1"/>
</dbReference>
<protein>
    <recommendedName>
        <fullName evidence="5">Transport permease protein</fullName>
    </recommendedName>
</protein>
<evidence type="ECO:0000256" key="5">
    <source>
        <dbReference type="RuleBase" id="RU361157"/>
    </source>
</evidence>
<organism evidence="7 8">
    <name type="scientific">Caldisericum exile (strain DSM 21853 / NBRC 104410 / AZM16c01)</name>
    <dbReference type="NCBI Taxonomy" id="511051"/>
    <lineage>
        <taxon>Bacteria</taxon>
        <taxon>Pseudomonadati</taxon>
        <taxon>Caldisericota/Cryosericota group</taxon>
        <taxon>Caldisericota</taxon>
        <taxon>Caldisericia</taxon>
        <taxon>Caldisericales</taxon>
        <taxon>Caldisericaceae</taxon>
        <taxon>Caldisericum</taxon>
    </lineage>
</organism>
<accession>A0A7U6JED9</accession>